<dbReference type="AlphaFoldDB" id="A0A3B9H0I1"/>
<reference evidence="1 2" key="1">
    <citation type="journal article" date="2018" name="Nat. Biotechnol.">
        <title>A standardized bacterial taxonomy based on genome phylogeny substantially revises the tree of life.</title>
        <authorList>
            <person name="Parks D.H."/>
            <person name="Chuvochina M."/>
            <person name="Waite D.W."/>
            <person name="Rinke C."/>
            <person name="Skarshewski A."/>
            <person name="Chaumeil P.A."/>
            <person name="Hugenholtz P."/>
        </authorList>
    </citation>
    <scope>NUCLEOTIDE SEQUENCE [LARGE SCALE GENOMIC DNA]</scope>
    <source>
        <strain evidence="1">UBA8733</strain>
    </source>
</reference>
<evidence type="ECO:0000313" key="1">
    <source>
        <dbReference type="EMBL" id="HAE28168.1"/>
    </source>
</evidence>
<dbReference type="Proteomes" id="UP000259610">
    <property type="component" value="Unassembled WGS sequence"/>
</dbReference>
<comment type="caution">
    <text evidence="1">The sequence shown here is derived from an EMBL/GenBank/DDBJ whole genome shotgun (WGS) entry which is preliminary data.</text>
</comment>
<gene>
    <name evidence="1" type="ORF">DCG58_13475</name>
</gene>
<evidence type="ECO:0000313" key="2">
    <source>
        <dbReference type="Proteomes" id="UP000259610"/>
    </source>
</evidence>
<protein>
    <submittedName>
        <fullName evidence="1">Uncharacterized protein</fullName>
    </submittedName>
</protein>
<proteinExistence type="predicted"/>
<name>A0A3B9H0I1_9PROT</name>
<organism evidence="1 2">
    <name type="scientific">Hyphomonas adhaerens</name>
    <dbReference type="NCBI Taxonomy" id="81029"/>
    <lineage>
        <taxon>Bacteria</taxon>
        <taxon>Pseudomonadati</taxon>
        <taxon>Pseudomonadota</taxon>
        <taxon>Alphaproteobacteria</taxon>
        <taxon>Hyphomonadales</taxon>
        <taxon>Hyphomonadaceae</taxon>
        <taxon>Hyphomonas</taxon>
    </lineage>
</organism>
<accession>A0A3B9H0I1</accession>
<dbReference type="EMBL" id="DMAN01000300">
    <property type="protein sequence ID" value="HAE28168.1"/>
    <property type="molecule type" value="Genomic_DNA"/>
</dbReference>
<sequence length="90" mass="10397">MWVNRWFCPCGQGEAHYTSFNNSWFFQDELCPSCGAGLRHAAKGRRVRWRGPSPGIFRPARRGFWEIHRDDDPLPFDTKGHVRHASEAAP</sequence>